<dbReference type="CDD" id="cd00063">
    <property type="entry name" value="FN3"/>
    <property type="match status" value="2"/>
</dbReference>
<dbReference type="Gene3D" id="2.60.40.10">
    <property type="entry name" value="Immunoglobulins"/>
    <property type="match status" value="2"/>
</dbReference>
<keyword evidence="8" id="KW-1015">Disulfide bond</keyword>
<organism evidence="14 15">
    <name type="scientific">Crenichthys baileyi</name>
    <name type="common">White River springfish</name>
    <dbReference type="NCBI Taxonomy" id="28760"/>
    <lineage>
        <taxon>Eukaryota</taxon>
        <taxon>Metazoa</taxon>
        <taxon>Chordata</taxon>
        <taxon>Craniata</taxon>
        <taxon>Vertebrata</taxon>
        <taxon>Euteleostomi</taxon>
        <taxon>Actinopterygii</taxon>
        <taxon>Neopterygii</taxon>
        <taxon>Teleostei</taxon>
        <taxon>Neoteleostei</taxon>
        <taxon>Acanthomorphata</taxon>
        <taxon>Ovalentaria</taxon>
        <taxon>Atherinomorphae</taxon>
        <taxon>Cyprinodontiformes</taxon>
        <taxon>Goodeidae</taxon>
        <taxon>Crenichthys</taxon>
    </lineage>
</organism>
<dbReference type="PANTHER" id="PTHR24020">
    <property type="entry name" value="COLLAGEN ALPHA"/>
    <property type="match status" value="1"/>
</dbReference>
<dbReference type="InterPro" id="IPR036116">
    <property type="entry name" value="FN3_sf"/>
</dbReference>
<evidence type="ECO:0000256" key="2">
    <source>
        <dbReference type="ARBA" id="ARBA00022525"/>
    </source>
</evidence>
<evidence type="ECO:0000313" key="14">
    <source>
        <dbReference type="EMBL" id="KAK5610632.1"/>
    </source>
</evidence>
<dbReference type="Pfam" id="PF00092">
    <property type="entry name" value="VWA"/>
    <property type="match status" value="1"/>
</dbReference>
<dbReference type="SUPFAM" id="SSF49265">
    <property type="entry name" value="Fibronectin type III"/>
    <property type="match status" value="1"/>
</dbReference>
<evidence type="ECO:0000256" key="7">
    <source>
        <dbReference type="ARBA" id="ARBA00022869"/>
    </source>
</evidence>
<feature type="chain" id="PRO_5043407078" description="von Willebrand factor A domain-containing protein 1" evidence="11">
    <location>
        <begin position="21"/>
        <end position="493"/>
    </location>
</feature>
<evidence type="ECO:0000256" key="9">
    <source>
        <dbReference type="ARBA" id="ARBA00029542"/>
    </source>
</evidence>
<feature type="domain" description="VWFA" evidence="12">
    <location>
        <begin position="36"/>
        <end position="207"/>
    </location>
</feature>
<evidence type="ECO:0000313" key="15">
    <source>
        <dbReference type="Proteomes" id="UP001311232"/>
    </source>
</evidence>
<keyword evidence="4" id="KW-0597">Phosphoprotein</keyword>
<keyword evidence="15" id="KW-1185">Reference proteome</keyword>
<keyword evidence="6" id="KW-0677">Repeat</keyword>
<evidence type="ECO:0000256" key="11">
    <source>
        <dbReference type="SAM" id="SignalP"/>
    </source>
</evidence>
<dbReference type="SMART" id="SM00327">
    <property type="entry name" value="VWA"/>
    <property type="match status" value="1"/>
</dbReference>
<keyword evidence="7" id="KW-0084">Basement membrane</keyword>
<dbReference type="Pfam" id="PF00041">
    <property type="entry name" value="fn3"/>
    <property type="match status" value="2"/>
</dbReference>
<dbReference type="PROSITE" id="PS50234">
    <property type="entry name" value="VWFA"/>
    <property type="match status" value="1"/>
</dbReference>
<feature type="domain" description="Fibronectin type-III" evidence="13">
    <location>
        <begin position="212"/>
        <end position="302"/>
    </location>
</feature>
<dbReference type="SMART" id="SM00060">
    <property type="entry name" value="FN3"/>
    <property type="match status" value="2"/>
</dbReference>
<evidence type="ECO:0000256" key="1">
    <source>
        <dbReference type="ARBA" id="ARBA00004302"/>
    </source>
</evidence>
<feature type="signal peptide" evidence="11">
    <location>
        <begin position="1"/>
        <end position="20"/>
    </location>
</feature>
<dbReference type="GO" id="GO:0005604">
    <property type="term" value="C:basement membrane"/>
    <property type="evidence" value="ECO:0007669"/>
    <property type="project" value="UniProtKB-SubCell"/>
</dbReference>
<evidence type="ECO:0000256" key="4">
    <source>
        <dbReference type="ARBA" id="ARBA00022553"/>
    </source>
</evidence>
<dbReference type="InterPro" id="IPR036465">
    <property type="entry name" value="vWFA_dom_sf"/>
</dbReference>
<dbReference type="Proteomes" id="UP001311232">
    <property type="component" value="Unassembled WGS sequence"/>
</dbReference>
<dbReference type="EMBL" id="JAHHUM010001548">
    <property type="protein sequence ID" value="KAK5610632.1"/>
    <property type="molecule type" value="Genomic_DNA"/>
</dbReference>
<keyword evidence="2" id="KW-0964">Secreted</keyword>
<sequence>MESFLLRCVCIVATLQRSFCQSGALPDTELNCCEGDILLLLDSSGSVSNFEFFRFLSFTANLLRPFSLGRGQVRVALLLVGTSPHLEFSLDVHSNQESLLKGLQSVRQLQGDTNTEAAVDLAQRLLLEAEGDVPKVLLWLTDGVQPGNVEKAMSDLKARGVNVLIVSTIHGNYQLLQRVATPPLVSHLYSVDIESIDIITEELREAIIKIIRAERLSVIHLTSHNAVLQWRPVLATYSGYYELRYEAVGEPQPENTMVLSSTSSQAELTKLQPDTTYTASLRPESNQRLFSTLSVKFTTLPDVLSPAEVTLSDSGSRQIRVSWGPLQPSRVQSYTLEYGVIPSGRVHTVTVSNQRSSVFLRDLEPGTQYLITVSAQHGDGKERAMSVRACTQEAPRAALTDLQLGPMVRREGNEVQASWQAKAEGLKGYWVSWEKNKSQSSQSERSLSSAYLPPSTLSIRLTHLASNSQVCVSPLYSSGRGDGICCTAKTSSD</sequence>
<evidence type="ECO:0000256" key="3">
    <source>
        <dbReference type="ARBA" id="ARBA00022530"/>
    </source>
</evidence>
<evidence type="ECO:0000259" key="12">
    <source>
        <dbReference type="PROSITE" id="PS50234"/>
    </source>
</evidence>
<gene>
    <name evidence="14" type="ORF">CRENBAI_002193</name>
</gene>
<reference evidence="14 15" key="1">
    <citation type="submission" date="2021-06" db="EMBL/GenBank/DDBJ databases">
        <authorList>
            <person name="Palmer J.M."/>
        </authorList>
    </citation>
    <scope>NUCLEOTIDE SEQUENCE [LARGE SCALE GENOMIC DNA]</scope>
    <source>
        <strain evidence="14 15">MEX-2019</strain>
        <tissue evidence="14">Muscle</tissue>
    </source>
</reference>
<dbReference type="InterPro" id="IPR013783">
    <property type="entry name" value="Ig-like_fold"/>
</dbReference>
<dbReference type="Gene3D" id="3.40.50.410">
    <property type="entry name" value="von Willebrand factor, type A domain"/>
    <property type="match status" value="1"/>
</dbReference>
<dbReference type="InterPro" id="IPR050525">
    <property type="entry name" value="ECM_Assembly_Org"/>
</dbReference>
<evidence type="ECO:0000256" key="10">
    <source>
        <dbReference type="ARBA" id="ARBA00046169"/>
    </source>
</evidence>
<keyword evidence="5 11" id="KW-0732">Signal</keyword>
<evidence type="ECO:0000256" key="8">
    <source>
        <dbReference type="ARBA" id="ARBA00023157"/>
    </source>
</evidence>
<proteinExistence type="predicted"/>
<feature type="domain" description="Fibronectin type-III" evidence="13">
    <location>
        <begin position="305"/>
        <end position="394"/>
    </location>
</feature>
<dbReference type="PROSITE" id="PS50853">
    <property type="entry name" value="FN3"/>
    <property type="match status" value="2"/>
</dbReference>
<dbReference type="SUPFAM" id="SSF53300">
    <property type="entry name" value="vWA-like"/>
    <property type="match status" value="1"/>
</dbReference>
<dbReference type="InterPro" id="IPR003961">
    <property type="entry name" value="FN3_dom"/>
</dbReference>
<comment type="subcellular location">
    <subcellularLocation>
        <location evidence="1">Secreted</location>
        <location evidence="1">Extracellular space</location>
        <location evidence="1">Extracellular matrix</location>
        <location evidence="1">Basement membrane</location>
    </subcellularLocation>
</comment>
<protein>
    <recommendedName>
        <fullName evidence="9">von Willebrand factor A domain-containing protein 1</fullName>
    </recommendedName>
</protein>
<dbReference type="PANTHER" id="PTHR24020:SF77">
    <property type="entry name" value="VON WILLEBRAND FACTOR A DOMAIN-CONTAINING PROTEIN 1"/>
    <property type="match status" value="1"/>
</dbReference>
<dbReference type="InterPro" id="IPR002035">
    <property type="entry name" value="VWF_A"/>
</dbReference>
<keyword evidence="3" id="KW-0272">Extracellular matrix</keyword>
<evidence type="ECO:0000259" key="13">
    <source>
        <dbReference type="PROSITE" id="PS50853"/>
    </source>
</evidence>
<evidence type="ECO:0000256" key="6">
    <source>
        <dbReference type="ARBA" id="ARBA00022737"/>
    </source>
</evidence>
<accession>A0AAV9RNP3</accession>
<name>A0AAV9RNP3_9TELE</name>
<comment type="caution">
    <text evidence="14">The sequence shown here is derived from an EMBL/GenBank/DDBJ whole genome shotgun (WGS) entry which is preliminary data.</text>
</comment>
<comment type="function">
    <text evidence="10">Promotes matrix assembly. Involved in the organization of skeletal muscles and in the formation of neuromuscular junctions.</text>
</comment>
<evidence type="ECO:0000256" key="5">
    <source>
        <dbReference type="ARBA" id="ARBA00022729"/>
    </source>
</evidence>
<dbReference type="AlphaFoldDB" id="A0AAV9RNP3"/>